<reference evidence="2" key="1">
    <citation type="submission" date="2018-11" db="EMBL/GenBank/DDBJ databases">
        <authorList>
            <consortium name="Pathogen Informatics"/>
        </authorList>
    </citation>
    <scope>NUCLEOTIDE SEQUENCE</scope>
</reference>
<feature type="compositionally biased region" description="Low complexity" evidence="1">
    <location>
        <begin position="94"/>
        <end position="118"/>
    </location>
</feature>
<protein>
    <submittedName>
        <fullName evidence="2">Uncharacterized protein</fullName>
    </submittedName>
</protein>
<dbReference type="Proteomes" id="UP000784294">
    <property type="component" value="Unassembled WGS sequence"/>
</dbReference>
<comment type="caution">
    <text evidence="2">The sequence shown here is derived from an EMBL/GenBank/DDBJ whole genome shotgun (WGS) entry which is preliminary data.</text>
</comment>
<organism evidence="2 3">
    <name type="scientific">Protopolystoma xenopodis</name>
    <dbReference type="NCBI Taxonomy" id="117903"/>
    <lineage>
        <taxon>Eukaryota</taxon>
        <taxon>Metazoa</taxon>
        <taxon>Spiralia</taxon>
        <taxon>Lophotrochozoa</taxon>
        <taxon>Platyhelminthes</taxon>
        <taxon>Monogenea</taxon>
        <taxon>Polyopisthocotylea</taxon>
        <taxon>Polystomatidea</taxon>
        <taxon>Polystomatidae</taxon>
        <taxon>Protopolystoma</taxon>
    </lineage>
</organism>
<accession>A0A3S5BNC9</accession>
<proteinExistence type="predicted"/>
<feature type="region of interest" description="Disordered" evidence="1">
    <location>
        <begin position="1"/>
        <end position="30"/>
    </location>
</feature>
<name>A0A3S5BNC9_9PLAT</name>
<feature type="region of interest" description="Disordered" evidence="1">
    <location>
        <begin position="50"/>
        <end position="123"/>
    </location>
</feature>
<dbReference type="AlphaFoldDB" id="A0A3S5BNC9"/>
<sequence>SSSSSSSTSSSSSSSFSSSSSSSSSLASSSSRAGLSYAFSVWRMEGAWQSNGSSSTFPAPGPVSLTQPLGPCLESPEEAASQPRWSRELVATGLPVPSSVDPSEVLSSSLTASGASGSQPTRVAWPGDEMLIRTF</sequence>
<feature type="non-terminal residue" evidence="2">
    <location>
        <position position="1"/>
    </location>
</feature>
<evidence type="ECO:0000313" key="3">
    <source>
        <dbReference type="Proteomes" id="UP000784294"/>
    </source>
</evidence>
<keyword evidence="3" id="KW-1185">Reference proteome</keyword>
<evidence type="ECO:0000313" key="2">
    <source>
        <dbReference type="EMBL" id="VEL31740.1"/>
    </source>
</evidence>
<dbReference type="EMBL" id="CAAALY010125884">
    <property type="protein sequence ID" value="VEL31740.1"/>
    <property type="molecule type" value="Genomic_DNA"/>
</dbReference>
<evidence type="ECO:0000256" key="1">
    <source>
        <dbReference type="SAM" id="MobiDB-lite"/>
    </source>
</evidence>
<gene>
    <name evidence="2" type="ORF">PXEA_LOCUS25180</name>
</gene>